<proteinExistence type="predicted"/>
<protein>
    <submittedName>
        <fullName evidence="3">PCRF domain-containing protein</fullName>
    </submittedName>
</protein>
<dbReference type="EMBL" id="QQPC01000419">
    <property type="protein sequence ID" value="REA78761.1"/>
    <property type="molecule type" value="Genomic_DNA"/>
</dbReference>
<evidence type="ECO:0000313" key="3">
    <source>
        <dbReference type="EMBL" id="REA78761.1"/>
    </source>
</evidence>
<dbReference type="InterPro" id="IPR050057">
    <property type="entry name" value="Prokaryotic/Mito_RF"/>
</dbReference>
<dbReference type="PANTHER" id="PTHR43804:SF7">
    <property type="entry name" value="LD18447P"/>
    <property type="match status" value="1"/>
</dbReference>
<organism evidence="3 4">
    <name type="scientific">Staphylococcus pseudintermedius</name>
    <dbReference type="NCBI Taxonomy" id="283734"/>
    <lineage>
        <taxon>Bacteria</taxon>
        <taxon>Bacillati</taxon>
        <taxon>Bacillota</taxon>
        <taxon>Bacilli</taxon>
        <taxon>Bacillales</taxon>
        <taxon>Staphylococcaceae</taxon>
        <taxon>Staphylococcus</taxon>
        <taxon>Staphylococcus intermedius group</taxon>
    </lineage>
</organism>
<dbReference type="Pfam" id="PF03462">
    <property type="entry name" value="PCRF"/>
    <property type="match status" value="1"/>
</dbReference>
<dbReference type="OrthoDB" id="9806673at2"/>
<sequence>AEVPEREEQVKLVSMPKDTNDEKDVMVEIRGGADDDEAAIIASDLIHMESKSAESYRFRLEIVEETDRDRGGYEEVNLSVAGDGVYSKLKYENGAHRVQR</sequence>
<evidence type="ECO:0000313" key="4">
    <source>
        <dbReference type="Proteomes" id="UP000256409"/>
    </source>
</evidence>
<dbReference type="Proteomes" id="UP000256409">
    <property type="component" value="Unassembled WGS sequence"/>
</dbReference>
<gene>
    <name evidence="3" type="ORF">DV961_14680</name>
</gene>
<dbReference type="GO" id="GO:0006415">
    <property type="term" value="P:translational termination"/>
    <property type="evidence" value="ECO:0007669"/>
    <property type="project" value="InterPro"/>
</dbReference>
<dbReference type="RefSeq" id="WP_115834589.1">
    <property type="nucleotide sequence ID" value="NZ_QQPC01000419.1"/>
</dbReference>
<dbReference type="InterPro" id="IPR005139">
    <property type="entry name" value="PCRF"/>
</dbReference>
<feature type="domain" description="Peptide chain release factor" evidence="2">
    <location>
        <begin position="1"/>
        <end position="92"/>
    </location>
</feature>
<dbReference type="SUPFAM" id="SSF75620">
    <property type="entry name" value="Release factor"/>
    <property type="match status" value="1"/>
</dbReference>
<reference evidence="4" key="1">
    <citation type="journal article" date="2018" name="Vet. Microbiol.">
        <title>Molecular epidemiology of methicillin-resistant staphylococci amongst veterinary personnel, personnel-owned pets, patients and the hospital environment of two companion animal veterinary hospitals.</title>
        <authorList>
            <person name="Worthing K.A."/>
            <person name="Brown J."/>
            <person name="Gerber L."/>
            <person name="Abraham S."/>
            <person name="Trott D."/>
            <person name="Norris J.M."/>
        </authorList>
    </citation>
    <scope>NUCLEOTIDE SEQUENCE [LARGE SCALE GENOMIC DNA]</scope>
    <source>
        <strain evidence="4">ST496-2</strain>
    </source>
</reference>
<name>A0A3D8YJZ5_STAPS</name>
<feature type="non-terminal residue" evidence="3">
    <location>
        <position position="100"/>
    </location>
</feature>
<evidence type="ECO:0000259" key="2">
    <source>
        <dbReference type="SMART" id="SM00937"/>
    </source>
</evidence>
<dbReference type="AlphaFoldDB" id="A0A3D8YJZ5"/>
<dbReference type="InterPro" id="IPR045853">
    <property type="entry name" value="Pep_chain_release_fac_I_sf"/>
</dbReference>
<dbReference type="SMART" id="SM00937">
    <property type="entry name" value="PCRF"/>
    <property type="match status" value="1"/>
</dbReference>
<accession>A0A3D8YJZ5</accession>
<evidence type="ECO:0000256" key="1">
    <source>
        <dbReference type="ARBA" id="ARBA00022481"/>
    </source>
</evidence>
<comment type="caution">
    <text evidence="3">The sequence shown here is derived from an EMBL/GenBank/DDBJ whole genome shotgun (WGS) entry which is preliminary data.</text>
</comment>
<dbReference type="Gene3D" id="3.30.70.1660">
    <property type="match status" value="1"/>
</dbReference>
<feature type="non-terminal residue" evidence="3">
    <location>
        <position position="1"/>
    </location>
</feature>
<keyword evidence="1" id="KW-0488">Methylation</keyword>
<dbReference type="PANTHER" id="PTHR43804">
    <property type="entry name" value="LD18447P"/>
    <property type="match status" value="1"/>
</dbReference>